<keyword evidence="1" id="KW-0812">Transmembrane</keyword>
<feature type="transmembrane region" description="Helical" evidence="1">
    <location>
        <begin position="29"/>
        <end position="50"/>
    </location>
</feature>
<dbReference type="KEGG" id="mag:amb0463"/>
<keyword evidence="1" id="KW-1133">Transmembrane helix</keyword>
<evidence type="ECO:0000313" key="3">
    <source>
        <dbReference type="Proteomes" id="UP000007058"/>
    </source>
</evidence>
<sequence>MMGVALIWIVFAVIVALIASNKGRSAGAWLIYGLLLWPVALIHVALASNLKDVQAQQRQAAEVAHSKTCPRCAETIKAAARVCRFCQYEFSEEELRETEDDMPMLPPGYQPKV</sequence>
<protein>
    <submittedName>
        <fullName evidence="2">Uncharacterized protein</fullName>
    </submittedName>
</protein>
<organism evidence="2 3">
    <name type="scientific">Paramagnetospirillum magneticum (strain ATCC 700264 / AMB-1)</name>
    <name type="common">Magnetospirillum magneticum</name>
    <dbReference type="NCBI Taxonomy" id="342108"/>
    <lineage>
        <taxon>Bacteria</taxon>
        <taxon>Pseudomonadati</taxon>
        <taxon>Pseudomonadota</taxon>
        <taxon>Alphaproteobacteria</taxon>
        <taxon>Rhodospirillales</taxon>
        <taxon>Magnetospirillaceae</taxon>
        <taxon>Paramagnetospirillum</taxon>
    </lineage>
</organism>
<reference evidence="2 3" key="1">
    <citation type="journal article" date="2005" name="DNA Res.">
        <title>Complete genome sequence of the facultative anaerobic magnetotactic bacterium Magnetospirillum sp. strain AMB-1.</title>
        <authorList>
            <person name="Matsunaga T."/>
            <person name="Okamura Y."/>
            <person name="Fukuda Y."/>
            <person name="Wahyudi A.T."/>
            <person name="Murase Y."/>
            <person name="Takeyama H."/>
        </authorList>
    </citation>
    <scope>NUCLEOTIDE SEQUENCE [LARGE SCALE GENOMIC DNA]</scope>
    <source>
        <strain evidence="3">ATCC 700264 / AMB-1</strain>
    </source>
</reference>
<evidence type="ECO:0000313" key="2">
    <source>
        <dbReference type="EMBL" id="BAE49267.1"/>
    </source>
</evidence>
<evidence type="ECO:0000256" key="1">
    <source>
        <dbReference type="SAM" id="Phobius"/>
    </source>
</evidence>
<proteinExistence type="predicted"/>
<name>Q2WA58_PARM1</name>
<keyword evidence="3" id="KW-1185">Reference proteome</keyword>
<accession>Q2WA58</accession>
<keyword evidence="1" id="KW-0472">Membrane</keyword>
<dbReference type="HOGENOM" id="CLU_159337_1_0_5"/>
<dbReference type="EMBL" id="AP007255">
    <property type="protein sequence ID" value="BAE49267.1"/>
    <property type="molecule type" value="Genomic_DNA"/>
</dbReference>
<dbReference type="Proteomes" id="UP000007058">
    <property type="component" value="Chromosome"/>
</dbReference>
<dbReference type="AlphaFoldDB" id="Q2WA58"/>
<dbReference type="STRING" id="342108.amb0463"/>
<gene>
    <name evidence="2" type="ordered locus">amb0463</name>
</gene>